<evidence type="ECO:0000256" key="5">
    <source>
        <dbReference type="ARBA" id="ARBA00022801"/>
    </source>
</evidence>
<comment type="caution">
    <text evidence="12">The sequence shown here is derived from an EMBL/GenBank/DDBJ whole genome shotgun (WGS) entry which is preliminary data.</text>
</comment>
<proteinExistence type="predicted"/>
<keyword evidence="7 10" id="KW-1133">Transmembrane helix</keyword>
<keyword evidence="8" id="KW-0482">Metalloprotease</keyword>
<comment type="subcellular location">
    <subcellularLocation>
        <location evidence="2">Membrane</location>
        <topology evidence="2">Multi-pass membrane protein</topology>
    </subcellularLocation>
</comment>
<dbReference type="InterPro" id="IPR008915">
    <property type="entry name" value="Peptidase_M50"/>
</dbReference>
<dbReference type="GO" id="GO:0016020">
    <property type="term" value="C:membrane"/>
    <property type="evidence" value="ECO:0007669"/>
    <property type="project" value="UniProtKB-SubCell"/>
</dbReference>
<evidence type="ECO:0000256" key="2">
    <source>
        <dbReference type="ARBA" id="ARBA00004141"/>
    </source>
</evidence>
<evidence type="ECO:0000256" key="6">
    <source>
        <dbReference type="ARBA" id="ARBA00022833"/>
    </source>
</evidence>
<dbReference type="PANTHER" id="PTHR42837:SF2">
    <property type="entry name" value="MEMBRANE METALLOPROTEASE ARASP2, CHLOROPLASTIC-RELATED"/>
    <property type="match status" value="1"/>
</dbReference>
<reference evidence="12" key="1">
    <citation type="submission" date="2019-08" db="EMBL/GenBank/DDBJ databases">
        <authorList>
            <person name="Kucharzyk K."/>
            <person name="Murdoch R.W."/>
            <person name="Higgins S."/>
            <person name="Loffler F."/>
        </authorList>
    </citation>
    <scope>NUCLEOTIDE SEQUENCE</scope>
</reference>
<evidence type="ECO:0000256" key="4">
    <source>
        <dbReference type="ARBA" id="ARBA00022692"/>
    </source>
</evidence>
<dbReference type="Pfam" id="PF02163">
    <property type="entry name" value="Peptidase_M50"/>
    <property type="match status" value="1"/>
</dbReference>
<evidence type="ECO:0000256" key="1">
    <source>
        <dbReference type="ARBA" id="ARBA00001947"/>
    </source>
</evidence>
<feature type="transmembrane region" description="Helical" evidence="10">
    <location>
        <begin position="6"/>
        <end position="26"/>
    </location>
</feature>
<evidence type="ECO:0000256" key="3">
    <source>
        <dbReference type="ARBA" id="ARBA00022670"/>
    </source>
</evidence>
<dbReference type="InterPro" id="IPR036034">
    <property type="entry name" value="PDZ_sf"/>
</dbReference>
<feature type="domain" description="Peptidase M50" evidence="11">
    <location>
        <begin position="1"/>
        <end position="234"/>
    </location>
</feature>
<dbReference type="InterPro" id="IPR004387">
    <property type="entry name" value="Pept_M50_Zn"/>
</dbReference>
<evidence type="ECO:0000256" key="9">
    <source>
        <dbReference type="ARBA" id="ARBA00023136"/>
    </source>
</evidence>
<evidence type="ECO:0000259" key="11">
    <source>
        <dbReference type="Pfam" id="PF02163"/>
    </source>
</evidence>
<keyword evidence="3 12" id="KW-0645">Protease</keyword>
<name>A0A644YM57_9ZZZZ</name>
<organism evidence="12">
    <name type="scientific">bioreactor metagenome</name>
    <dbReference type="NCBI Taxonomy" id="1076179"/>
    <lineage>
        <taxon>unclassified sequences</taxon>
        <taxon>metagenomes</taxon>
        <taxon>ecological metagenomes</taxon>
    </lineage>
</organism>
<accession>A0A644YM57</accession>
<sequence length="248" mass="27171">MFAGPAMNLITAFFAMTLLVISIGVIPSTTVASYKEENVSAGYGLLPGDKIVSVEGEQIHISSDIVYSLMRSEGRPLDLTVVRDGKAITLNDIAFPTYEDQGVTFSYPDFYCTRLSVNPLTVARESVIRCYAIVREVYASIMGLIRGEIPLSQLSGPVATTQAIGEVSKQGFNALVYFMVFISINIGMINLLPFPALDGGRLLLILIELIRGKPLKREAEGWINFAGFAALMTLVVYVTYHDIVKLFK</sequence>
<evidence type="ECO:0000256" key="10">
    <source>
        <dbReference type="SAM" id="Phobius"/>
    </source>
</evidence>
<dbReference type="GO" id="GO:0006508">
    <property type="term" value="P:proteolysis"/>
    <property type="evidence" value="ECO:0007669"/>
    <property type="project" value="UniProtKB-KW"/>
</dbReference>
<dbReference type="PANTHER" id="PTHR42837">
    <property type="entry name" value="REGULATOR OF SIGMA-E PROTEASE RSEP"/>
    <property type="match status" value="1"/>
</dbReference>
<keyword evidence="5 12" id="KW-0378">Hydrolase</keyword>
<keyword evidence="4 10" id="KW-0812">Transmembrane</keyword>
<dbReference type="GO" id="GO:0004222">
    <property type="term" value="F:metalloendopeptidase activity"/>
    <property type="evidence" value="ECO:0007669"/>
    <property type="project" value="InterPro"/>
</dbReference>
<dbReference type="EMBL" id="VSSQ01005572">
    <property type="protein sequence ID" value="MPM29665.1"/>
    <property type="molecule type" value="Genomic_DNA"/>
</dbReference>
<comment type="cofactor">
    <cofactor evidence="1">
        <name>Zn(2+)</name>
        <dbReference type="ChEBI" id="CHEBI:29105"/>
    </cofactor>
</comment>
<dbReference type="AlphaFoldDB" id="A0A644YM57"/>
<feature type="transmembrane region" description="Helical" evidence="10">
    <location>
        <begin position="221"/>
        <end position="240"/>
    </location>
</feature>
<dbReference type="SUPFAM" id="SSF50156">
    <property type="entry name" value="PDZ domain-like"/>
    <property type="match status" value="1"/>
</dbReference>
<dbReference type="Gene3D" id="2.30.42.10">
    <property type="match status" value="1"/>
</dbReference>
<feature type="transmembrane region" description="Helical" evidence="10">
    <location>
        <begin position="174"/>
        <end position="194"/>
    </location>
</feature>
<keyword evidence="6" id="KW-0862">Zinc</keyword>
<protein>
    <submittedName>
        <fullName evidence="12">Regulator of sigma-W protease RasP</fullName>
        <ecNumber evidence="12">3.4.24.-</ecNumber>
    </submittedName>
</protein>
<evidence type="ECO:0000256" key="8">
    <source>
        <dbReference type="ARBA" id="ARBA00023049"/>
    </source>
</evidence>
<evidence type="ECO:0000313" key="12">
    <source>
        <dbReference type="EMBL" id="MPM29665.1"/>
    </source>
</evidence>
<keyword evidence="9 10" id="KW-0472">Membrane</keyword>
<dbReference type="EC" id="3.4.24.-" evidence="12"/>
<gene>
    <name evidence="12" type="primary">rasP_6</name>
    <name evidence="12" type="ORF">SDC9_76205</name>
</gene>
<evidence type="ECO:0000256" key="7">
    <source>
        <dbReference type="ARBA" id="ARBA00022989"/>
    </source>
</evidence>